<keyword evidence="11" id="KW-1185">Reference proteome</keyword>
<dbReference type="GO" id="GO:0030687">
    <property type="term" value="C:preribosome, large subunit precursor"/>
    <property type="evidence" value="ECO:0007669"/>
    <property type="project" value="UniProtKB-UniRule"/>
</dbReference>
<dbReference type="GO" id="GO:0000466">
    <property type="term" value="P:maturation of 5.8S rRNA from tricistronic rRNA transcript (SSU-rRNA, 5.8S rRNA, LSU-rRNA)"/>
    <property type="evidence" value="ECO:0007669"/>
    <property type="project" value="UniProtKB-UniRule"/>
</dbReference>
<dbReference type="PROSITE" id="PS00678">
    <property type="entry name" value="WD_REPEATS_1"/>
    <property type="match status" value="1"/>
</dbReference>
<dbReference type="GO" id="GO:0043021">
    <property type="term" value="F:ribonucleoprotein complex binding"/>
    <property type="evidence" value="ECO:0007669"/>
    <property type="project" value="UniProtKB-UniRule"/>
</dbReference>
<comment type="similarity">
    <text evidence="6">Belongs to the WD repeat WDR12/YTM1 family.</text>
</comment>
<dbReference type="STRING" id="71784.A0A1Y2BAB6"/>
<dbReference type="Gene3D" id="2.130.10.10">
    <property type="entry name" value="YVTN repeat-like/Quinoprotein amine dehydrogenase"/>
    <property type="match status" value="1"/>
</dbReference>
<dbReference type="InterPro" id="IPR019775">
    <property type="entry name" value="WD40_repeat_CS"/>
</dbReference>
<dbReference type="SMART" id="SM00320">
    <property type="entry name" value="WD40"/>
    <property type="match status" value="5"/>
</dbReference>
<keyword evidence="1 6" id="KW-0690">Ribosome biogenesis</keyword>
<dbReference type="PANTHER" id="PTHR19855:SF11">
    <property type="entry name" value="RIBOSOME BIOGENESIS PROTEIN WDR12"/>
    <property type="match status" value="1"/>
</dbReference>
<dbReference type="PANTHER" id="PTHR19855">
    <property type="entry name" value="WD40 REPEAT PROTEIN 12, 37"/>
    <property type="match status" value="1"/>
</dbReference>
<comment type="function">
    <text evidence="6">Component of the NOP7 complex, which is required for maturation of the 25S and 5.8S ribosomal RNAs and formation of the 60S ribosome.</text>
</comment>
<feature type="domain" description="NLE" evidence="9">
    <location>
        <begin position="22"/>
        <end position="81"/>
    </location>
</feature>
<reference evidence="10 11" key="1">
    <citation type="submission" date="2016-07" db="EMBL/GenBank/DDBJ databases">
        <title>Pervasive Adenine N6-methylation of Active Genes in Fungi.</title>
        <authorList>
            <consortium name="DOE Joint Genome Institute"/>
            <person name="Mondo S.J."/>
            <person name="Dannebaum R.O."/>
            <person name="Kuo R.C."/>
            <person name="Labutti K."/>
            <person name="Haridas S."/>
            <person name="Kuo A."/>
            <person name="Salamov A."/>
            <person name="Ahrendt S.R."/>
            <person name="Lipzen A."/>
            <person name="Sullivan W."/>
            <person name="Andreopoulos W.B."/>
            <person name="Clum A."/>
            <person name="Lindquist E."/>
            <person name="Daum C."/>
            <person name="Ramamoorthy G.K."/>
            <person name="Gryganskyi A."/>
            <person name="Culley D."/>
            <person name="Magnuson J.K."/>
            <person name="James T.Y."/>
            <person name="O'Malley M.A."/>
            <person name="Stajich J.E."/>
            <person name="Spatafora J.W."/>
            <person name="Visel A."/>
            <person name="Grigoriev I.V."/>
        </authorList>
    </citation>
    <scope>NUCLEOTIDE SEQUENCE [LARGE SCALE GENOMIC DNA]</scope>
    <source>
        <strain evidence="10 11">68-887.2</strain>
    </source>
</reference>
<feature type="repeat" description="WD" evidence="7">
    <location>
        <begin position="463"/>
        <end position="484"/>
    </location>
</feature>
<dbReference type="HAMAP" id="MF_03029">
    <property type="entry name" value="WDR12"/>
    <property type="match status" value="1"/>
</dbReference>
<dbReference type="PROSITE" id="PS50082">
    <property type="entry name" value="WD_REPEATS_2"/>
    <property type="match status" value="4"/>
</dbReference>
<evidence type="ECO:0000313" key="11">
    <source>
        <dbReference type="Proteomes" id="UP000193986"/>
    </source>
</evidence>
<name>A0A1Y2BAB6_9TREE</name>
<dbReference type="Pfam" id="PF08154">
    <property type="entry name" value="NLE"/>
    <property type="match status" value="1"/>
</dbReference>
<evidence type="ECO:0000313" key="10">
    <source>
        <dbReference type="EMBL" id="ORY31788.1"/>
    </source>
</evidence>
<dbReference type="EMBL" id="MCFC01000013">
    <property type="protein sequence ID" value="ORY31788.1"/>
    <property type="molecule type" value="Genomic_DNA"/>
</dbReference>
<dbReference type="InterPro" id="IPR001680">
    <property type="entry name" value="WD40_rpt"/>
</dbReference>
<keyword evidence="4" id="KW-0677">Repeat</keyword>
<evidence type="ECO:0000256" key="7">
    <source>
        <dbReference type="PROSITE-ProRule" id="PRU00221"/>
    </source>
</evidence>
<evidence type="ECO:0000256" key="5">
    <source>
        <dbReference type="ARBA" id="ARBA00023242"/>
    </source>
</evidence>
<feature type="repeat" description="WD" evidence="7">
    <location>
        <begin position="369"/>
        <end position="391"/>
    </location>
</feature>
<gene>
    <name evidence="6" type="primary">YTM1</name>
    <name evidence="10" type="ORF">BCR39DRAFT_525350</name>
</gene>
<dbReference type="Proteomes" id="UP000193986">
    <property type="component" value="Unassembled WGS sequence"/>
</dbReference>
<keyword evidence="5 6" id="KW-0539">Nucleus</keyword>
<dbReference type="OrthoDB" id="10251381at2759"/>
<dbReference type="InterPro" id="IPR015943">
    <property type="entry name" value="WD40/YVTN_repeat-like_dom_sf"/>
</dbReference>
<dbReference type="GO" id="GO:0005730">
    <property type="term" value="C:nucleolus"/>
    <property type="evidence" value="ECO:0007669"/>
    <property type="project" value="UniProtKB-SubCell"/>
</dbReference>
<feature type="repeat" description="WD" evidence="7">
    <location>
        <begin position="216"/>
        <end position="257"/>
    </location>
</feature>
<dbReference type="GO" id="GO:0005654">
    <property type="term" value="C:nucleoplasm"/>
    <property type="evidence" value="ECO:0007669"/>
    <property type="project" value="UniProtKB-SubCell"/>
</dbReference>
<protein>
    <recommendedName>
        <fullName evidence="6">Ribosome biogenesis protein YTM1</fullName>
    </recommendedName>
</protein>
<evidence type="ECO:0000256" key="2">
    <source>
        <dbReference type="ARBA" id="ARBA00022552"/>
    </source>
</evidence>
<comment type="caution">
    <text evidence="10">The sequence shown here is derived from an EMBL/GenBank/DDBJ whole genome shotgun (WGS) entry which is preliminary data.</text>
</comment>
<evidence type="ECO:0000256" key="4">
    <source>
        <dbReference type="ARBA" id="ARBA00022737"/>
    </source>
</evidence>
<dbReference type="Pfam" id="PF00400">
    <property type="entry name" value="WD40"/>
    <property type="match status" value="3"/>
</dbReference>
<evidence type="ECO:0000259" key="9">
    <source>
        <dbReference type="Pfam" id="PF08154"/>
    </source>
</evidence>
<feature type="region of interest" description="Disordered" evidence="8">
    <location>
        <begin position="254"/>
        <end position="288"/>
    </location>
</feature>
<evidence type="ECO:0000256" key="6">
    <source>
        <dbReference type="HAMAP-Rule" id="MF_03029"/>
    </source>
</evidence>
<evidence type="ECO:0000256" key="1">
    <source>
        <dbReference type="ARBA" id="ARBA00022517"/>
    </source>
</evidence>
<dbReference type="InterPro" id="IPR036322">
    <property type="entry name" value="WD40_repeat_dom_sf"/>
</dbReference>
<dbReference type="AlphaFoldDB" id="A0A1Y2BAB6"/>
<accession>A0A1Y2BAB6</accession>
<comment type="subunit">
    <text evidence="6">Component of the NOP7 complex, composed of ERB1, NOP7 and YTM1. Within the NOP7 complex ERB1 appears to interact directly with NOP7 and YTM1. The NOP7 complex also associates with the 66S pre-ribosome.</text>
</comment>
<keyword evidence="3 7" id="KW-0853">WD repeat</keyword>
<organism evidence="10 11">
    <name type="scientific">Naematelia encephala</name>
    <dbReference type="NCBI Taxonomy" id="71784"/>
    <lineage>
        <taxon>Eukaryota</taxon>
        <taxon>Fungi</taxon>
        <taxon>Dikarya</taxon>
        <taxon>Basidiomycota</taxon>
        <taxon>Agaricomycotina</taxon>
        <taxon>Tremellomycetes</taxon>
        <taxon>Tremellales</taxon>
        <taxon>Naemateliaceae</taxon>
        <taxon>Naematelia</taxon>
    </lineage>
</organism>
<feature type="repeat" description="WD" evidence="7">
    <location>
        <begin position="306"/>
        <end position="348"/>
    </location>
</feature>
<dbReference type="FunCoup" id="A0A1Y2BAB6">
    <property type="interactions" value="376"/>
</dbReference>
<sequence>MVAEINMEEPAAAAPRALQLPISLFTRHSDLTIPQSTYMIPSSWRRYQLSELINKVLSLPTPVPFDFLVEGEVLRGSLDAWVKRNRGGDEEGEVRVEYVRSMMPPEESGRIQQEDWVSGLSLARPGYILVSSYLSHLRILPLASTSSAEETNTGLYTLPLPNLLGATCCTYLSPQSVTSDIRIAAGGVDRSVHVFQIPSLDADVASSSSGRELYTLMGHTGPISSIAASSNGSELVSASWDGALNYYALPEEEPTEHTFPAEPTTFLPGQKKRRRLNGDAGKGAIEGLKDGDVGAEGWRRGPDGVMRGHKGRVGGIVWDKNNGDKVWSGGWDGSVRGWEVGSGANAVIRQGPSDKSILCIDQFRATGTLATGSMDRTICLWDTQQATSLISLTLPTSSPVAAIACHPTNGFTLASATYHGQIQIWDVRSPKSPLFTAQKQGVNREVTQNGKRLGERLLALDWDGEVIVAGGEDGEVGIWRARGE</sequence>
<dbReference type="SUPFAM" id="SSF50978">
    <property type="entry name" value="WD40 repeat-like"/>
    <property type="match status" value="1"/>
</dbReference>
<proteinExistence type="inferred from homology"/>
<evidence type="ECO:0000256" key="3">
    <source>
        <dbReference type="ARBA" id="ARBA00022574"/>
    </source>
</evidence>
<keyword evidence="2 6" id="KW-0698">rRNA processing</keyword>
<dbReference type="InParanoid" id="A0A1Y2BAB6"/>
<comment type="subcellular location">
    <subcellularLocation>
        <location evidence="6">Nucleus</location>
        <location evidence="6">Nucleolus</location>
    </subcellularLocation>
    <subcellularLocation>
        <location evidence="6">Nucleus</location>
        <location evidence="6">Nucleoplasm</location>
    </subcellularLocation>
</comment>
<dbReference type="InterPro" id="IPR012972">
    <property type="entry name" value="NLE"/>
</dbReference>
<evidence type="ECO:0000256" key="8">
    <source>
        <dbReference type="SAM" id="MobiDB-lite"/>
    </source>
</evidence>
<dbReference type="GO" id="GO:0000463">
    <property type="term" value="P:maturation of LSU-rRNA from tricistronic rRNA transcript (SSU-rRNA, 5.8S rRNA, LSU-rRNA)"/>
    <property type="evidence" value="ECO:0007669"/>
    <property type="project" value="UniProtKB-UniRule"/>
</dbReference>
<dbReference type="InterPro" id="IPR028599">
    <property type="entry name" value="WDR12/Ytm1"/>
</dbReference>